<feature type="transmembrane region" description="Helical" evidence="1">
    <location>
        <begin position="139"/>
        <end position="158"/>
    </location>
</feature>
<feature type="transmembrane region" description="Helical" evidence="1">
    <location>
        <begin position="113"/>
        <end position="133"/>
    </location>
</feature>
<dbReference type="Proteomes" id="UP001207930">
    <property type="component" value="Unassembled WGS sequence"/>
</dbReference>
<name>A0ABT3FQS0_9BACT</name>
<keyword evidence="3" id="KW-1185">Reference proteome</keyword>
<accession>A0ABT3FQS0</accession>
<evidence type="ECO:0000313" key="2">
    <source>
        <dbReference type="EMBL" id="MCW1885930.1"/>
    </source>
</evidence>
<dbReference type="EMBL" id="JAPDDS010000007">
    <property type="protein sequence ID" value="MCW1885930.1"/>
    <property type="molecule type" value="Genomic_DNA"/>
</dbReference>
<keyword evidence="1" id="KW-0812">Transmembrane</keyword>
<protein>
    <recommendedName>
        <fullName evidence="4">Transmembrane protein</fullName>
    </recommendedName>
</protein>
<sequence length="326" mass="37004">MIIPHFWAEARLQTKSAGRQVTVRRWGWSEMSQKDAQALAEQRAKEAMERILAGESLRRREPRDTYGTAEGVPIREEVVSRHDHAIVTRNSYGSLCLNTPDVLFADVDAPWRGALHVPFVGCLAVVLAGVVAGLVLKSLWIGAALAIGIPWIWSHVLWRINRARRSDGEARAKQENLEKVRAFASAHPDWHLRVYETPAGYRVLAMHDVFDPQGDSAKKAFEAVNTDPRFSRLCALQDCFRARVSPKYWRIGYRPKEWLPKSKWPFPSEEVPRRKRWVEGYEALASGFASCRFIERLGSQTVHPHAEAVRALHDRLCRADSSLPLA</sequence>
<evidence type="ECO:0000256" key="1">
    <source>
        <dbReference type="SAM" id="Phobius"/>
    </source>
</evidence>
<organism evidence="2 3">
    <name type="scientific">Luteolibacter flavescens</name>
    <dbReference type="NCBI Taxonomy" id="1859460"/>
    <lineage>
        <taxon>Bacteria</taxon>
        <taxon>Pseudomonadati</taxon>
        <taxon>Verrucomicrobiota</taxon>
        <taxon>Verrucomicrobiia</taxon>
        <taxon>Verrucomicrobiales</taxon>
        <taxon>Verrucomicrobiaceae</taxon>
        <taxon>Luteolibacter</taxon>
    </lineage>
</organism>
<keyword evidence="1" id="KW-1133">Transmembrane helix</keyword>
<comment type="caution">
    <text evidence="2">The sequence shown here is derived from an EMBL/GenBank/DDBJ whole genome shotgun (WGS) entry which is preliminary data.</text>
</comment>
<evidence type="ECO:0008006" key="4">
    <source>
        <dbReference type="Google" id="ProtNLM"/>
    </source>
</evidence>
<reference evidence="2 3" key="1">
    <citation type="submission" date="2022-10" db="EMBL/GenBank/DDBJ databases">
        <title>Luteolibacter flavescens strain MCCC 1K03193, whole genome shotgun sequencing project.</title>
        <authorList>
            <person name="Zhao G."/>
            <person name="Shen L."/>
        </authorList>
    </citation>
    <scope>NUCLEOTIDE SEQUENCE [LARGE SCALE GENOMIC DNA]</scope>
    <source>
        <strain evidence="2 3">MCCC 1K03193</strain>
    </source>
</reference>
<dbReference type="RefSeq" id="WP_264501887.1">
    <property type="nucleotide sequence ID" value="NZ_JAPDDS010000007.1"/>
</dbReference>
<proteinExistence type="predicted"/>
<gene>
    <name evidence="2" type="ORF">OKA04_14420</name>
</gene>
<evidence type="ECO:0000313" key="3">
    <source>
        <dbReference type="Proteomes" id="UP001207930"/>
    </source>
</evidence>
<keyword evidence="1" id="KW-0472">Membrane</keyword>